<dbReference type="InterPro" id="IPR036116">
    <property type="entry name" value="FN3_sf"/>
</dbReference>
<protein>
    <submittedName>
        <fullName evidence="2">InlB B-repeat-containing protein</fullName>
    </submittedName>
</protein>
<dbReference type="KEGG" id="alka:J0B03_10080"/>
<gene>
    <name evidence="2" type="ORF">J0B03_10080</name>
</gene>
<dbReference type="GO" id="GO:0030313">
    <property type="term" value="C:cell envelope"/>
    <property type="evidence" value="ECO:0007669"/>
    <property type="project" value="UniProtKB-SubCell"/>
</dbReference>
<dbReference type="InterPro" id="IPR013378">
    <property type="entry name" value="InlB-like_B-rpt"/>
</dbReference>
<comment type="subcellular location">
    <subcellularLocation>
        <location evidence="1">Cell envelope</location>
    </subcellularLocation>
</comment>
<dbReference type="RefSeq" id="WP_207299479.1">
    <property type="nucleotide sequence ID" value="NZ_CP071444.1"/>
</dbReference>
<name>A0A975AH68_9FIRM</name>
<dbReference type="Gene3D" id="2.60.40.10">
    <property type="entry name" value="Immunoglobulins"/>
    <property type="match status" value="2"/>
</dbReference>
<reference evidence="2" key="1">
    <citation type="submission" date="2021-03" db="EMBL/GenBank/DDBJ databases">
        <title>Alkalibacter marinus sp. nov., isolated from tidal flat sediment.</title>
        <authorList>
            <person name="Namirimu T."/>
            <person name="Yang J.-A."/>
            <person name="Yang S.-H."/>
            <person name="Kim Y.-J."/>
            <person name="Kwon K.K."/>
        </authorList>
    </citation>
    <scope>NUCLEOTIDE SEQUENCE</scope>
    <source>
        <strain evidence="2">ES005</strain>
    </source>
</reference>
<dbReference type="InterPro" id="IPR032675">
    <property type="entry name" value="LRR_dom_sf"/>
</dbReference>
<keyword evidence="3" id="KW-1185">Reference proteome</keyword>
<dbReference type="Gene3D" id="2.60.40.4270">
    <property type="entry name" value="Listeria-Bacteroides repeat domain"/>
    <property type="match status" value="2"/>
</dbReference>
<evidence type="ECO:0000313" key="3">
    <source>
        <dbReference type="Proteomes" id="UP000663499"/>
    </source>
</evidence>
<proteinExistence type="predicted"/>
<dbReference type="InterPro" id="IPR026906">
    <property type="entry name" value="LRR_5"/>
</dbReference>
<evidence type="ECO:0000313" key="2">
    <source>
        <dbReference type="EMBL" id="QSX08137.1"/>
    </source>
</evidence>
<dbReference type="AlphaFoldDB" id="A0A975AH68"/>
<dbReference type="InterPro" id="IPR042229">
    <property type="entry name" value="Listeria/Bacterioides_rpt_sf"/>
</dbReference>
<dbReference type="Proteomes" id="UP000663499">
    <property type="component" value="Chromosome"/>
</dbReference>
<dbReference type="EMBL" id="CP071444">
    <property type="protein sequence ID" value="QSX08137.1"/>
    <property type="molecule type" value="Genomic_DNA"/>
</dbReference>
<organism evidence="2 3">
    <name type="scientific">Alkalibacter rhizosphaerae</name>
    <dbReference type="NCBI Taxonomy" id="2815577"/>
    <lineage>
        <taxon>Bacteria</taxon>
        <taxon>Bacillati</taxon>
        <taxon>Bacillota</taxon>
        <taxon>Clostridia</taxon>
        <taxon>Eubacteriales</taxon>
        <taxon>Eubacteriaceae</taxon>
        <taxon>Alkalibacter</taxon>
    </lineage>
</organism>
<dbReference type="Pfam" id="PF13306">
    <property type="entry name" value="LRR_5"/>
    <property type="match status" value="1"/>
</dbReference>
<dbReference type="Gene3D" id="3.80.10.10">
    <property type="entry name" value="Ribonuclease Inhibitor"/>
    <property type="match status" value="1"/>
</dbReference>
<accession>A0A975AH68</accession>
<dbReference type="Pfam" id="PF09479">
    <property type="entry name" value="Flg_new"/>
    <property type="match status" value="2"/>
</dbReference>
<dbReference type="InterPro" id="IPR013783">
    <property type="entry name" value="Ig-like_fold"/>
</dbReference>
<evidence type="ECO:0000256" key="1">
    <source>
        <dbReference type="ARBA" id="ARBA00004196"/>
    </source>
</evidence>
<dbReference type="SUPFAM" id="SSF49265">
    <property type="entry name" value="Fibronectin type III"/>
    <property type="match status" value="1"/>
</dbReference>
<sequence>MKKKWIVSILVVVVVAVVGTVVFATDLFRSVELGDYTYRFRGGDGVIAKYGGTETVLEIPESFEWEGETYRVSYIGENAFAEATNLKTVIVGEHVLTVESGAFSGCASLSRVEFLGNAPEMGEGVFEGTPAALKLLYAHDMTGYDENFGYAIEPFYYVEYLDYLSEAGTLPQDDNHYAYGDVIQAMENIGHLERVGHTFKGWTTDPTGEGTVIEAGSEFELTEATAKLYPFWEKNKYKITFETKGGSGVEEVIVEHGDLLKAPQEPTKKGAIFISWTGDENGQKPWKFTTETVTEDLILYAKWLTIPAAPGGTQASADGYDQIKVRWNKTSHATSYAVYRSDGAKGNYTKIGETSSTSYTDKNRPYQTVFYYKVQALASEGSIKAESPMSGYASAKAELIVPPSYSAVRKETQGVSLTWNGTPGAGGYEVYRASSAGGNFELVDRTTSTSYVDSSAKWTEGNFYKVRAYRNVNGTDLYSGHTNVKGFYRVGDQLADYMSSLSNRNSVNAEAKRLRGGHLHNACVYFTAEALRRVGVPIRSSMGSIDYLMPYLSNNGWVKDRDYTQLRKGDICFTTDAAGDPNGRPTHAFIFMGWVTPGDYSMAYICDNQSPYYDDQVLHTRHMLEKHEHNGSEKEAFSFFMRLR</sequence>
<dbReference type="NCBIfam" id="TIGR02543">
    <property type="entry name" value="List_Bact_rpt"/>
    <property type="match status" value="1"/>
</dbReference>